<feature type="transmembrane region" description="Helical" evidence="13">
    <location>
        <begin position="316"/>
        <end position="338"/>
    </location>
</feature>
<feature type="transmembrane region" description="Helical" evidence="13">
    <location>
        <begin position="95"/>
        <end position="116"/>
    </location>
</feature>
<dbReference type="PANTHER" id="PTHR43298:SF2">
    <property type="entry name" value="FMN_FAD EXPORTER YEEO-RELATED"/>
    <property type="match status" value="1"/>
</dbReference>
<keyword evidence="7" id="KW-1003">Cell membrane</keyword>
<dbReference type="InterPro" id="IPR050222">
    <property type="entry name" value="MATE_MdtK"/>
</dbReference>
<evidence type="ECO:0000256" key="5">
    <source>
        <dbReference type="ARBA" id="ARBA00022448"/>
    </source>
</evidence>
<accession>A0A6N8U7N8</accession>
<evidence type="ECO:0000256" key="8">
    <source>
        <dbReference type="ARBA" id="ARBA00022692"/>
    </source>
</evidence>
<comment type="subcellular location">
    <subcellularLocation>
        <location evidence="2">Cell membrane</location>
        <topology evidence="2">Multi-pass membrane protein</topology>
    </subcellularLocation>
</comment>
<evidence type="ECO:0000256" key="9">
    <source>
        <dbReference type="ARBA" id="ARBA00022989"/>
    </source>
</evidence>
<evidence type="ECO:0000256" key="3">
    <source>
        <dbReference type="ARBA" id="ARBA00010199"/>
    </source>
</evidence>
<organism evidence="14 15">
    <name type="scientific">Copranaerobaculum intestinale</name>
    <dbReference type="NCBI Taxonomy" id="2692629"/>
    <lineage>
        <taxon>Bacteria</taxon>
        <taxon>Bacillati</taxon>
        <taxon>Bacillota</taxon>
        <taxon>Erysipelotrichia</taxon>
        <taxon>Erysipelotrichales</taxon>
        <taxon>Erysipelotrichaceae</taxon>
        <taxon>Copranaerobaculum</taxon>
    </lineage>
</organism>
<evidence type="ECO:0000256" key="10">
    <source>
        <dbReference type="ARBA" id="ARBA00023065"/>
    </source>
</evidence>
<keyword evidence="11 13" id="KW-0472">Membrane</keyword>
<evidence type="ECO:0000313" key="14">
    <source>
        <dbReference type="EMBL" id="MXQ72559.1"/>
    </source>
</evidence>
<reference evidence="14 15" key="2">
    <citation type="submission" date="2020-01" db="EMBL/GenBank/DDBJ databases">
        <title>Clostridiaceae sp. nov. isolated from the gut of human by culturomics.</title>
        <authorList>
            <person name="Chang Y."/>
        </authorList>
    </citation>
    <scope>NUCLEOTIDE SEQUENCE [LARGE SCALE GENOMIC DNA]</scope>
    <source>
        <strain evidence="14 15">DONG20-135</strain>
    </source>
</reference>
<evidence type="ECO:0000256" key="4">
    <source>
        <dbReference type="ARBA" id="ARBA00020268"/>
    </source>
</evidence>
<feature type="transmembrane region" description="Helical" evidence="13">
    <location>
        <begin position="193"/>
        <end position="215"/>
    </location>
</feature>
<dbReference type="GO" id="GO:0015297">
    <property type="term" value="F:antiporter activity"/>
    <property type="evidence" value="ECO:0007669"/>
    <property type="project" value="UniProtKB-KW"/>
</dbReference>
<dbReference type="Proteomes" id="UP000434036">
    <property type="component" value="Unassembled WGS sequence"/>
</dbReference>
<keyword evidence="6" id="KW-0050">Antiport</keyword>
<evidence type="ECO:0000256" key="1">
    <source>
        <dbReference type="ARBA" id="ARBA00003408"/>
    </source>
</evidence>
<dbReference type="Pfam" id="PF01554">
    <property type="entry name" value="MatE"/>
    <property type="match status" value="2"/>
</dbReference>
<evidence type="ECO:0000256" key="12">
    <source>
        <dbReference type="ARBA" id="ARBA00031636"/>
    </source>
</evidence>
<name>A0A6N8U7N8_9FIRM</name>
<evidence type="ECO:0000256" key="2">
    <source>
        <dbReference type="ARBA" id="ARBA00004651"/>
    </source>
</evidence>
<protein>
    <recommendedName>
        <fullName evidence="4">Probable multidrug resistance protein NorM</fullName>
    </recommendedName>
    <alternativeName>
        <fullName evidence="12">Multidrug-efflux transporter</fullName>
    </alternativeName>
</protein>
<dbReference type="GO" id="GO:0005886">
    <property type="term" value="C:plasma membrane"/>
    <property type="evidence" value="ECO:0007669"/>
    <property type="project" value="UniProtKB-SubCell"/>
</dbReference>
<dbReference type="PIRSF" id="PIRSF006603">
    <property type="entry name" value="DinF"/>
    <property type="match status" value="1"/>
</dbReference>
<proteinExistence type="inferred from homology"/>
<feature type="transmembrane region" description="Helical" evidence="13">
    <location>
        <begin position="136"/>
        <end position="154"/>
    </location>
</feature>
<feature type="transmembrane region" description="Helical" evidence="13">
    <location>
        <begin position="420"/>
        <end position="437"/>
    </location>
</feature>
<keyword evidence="8 13" id="KW-0812">Transmembrane</keyword>
<evidence type="ECO:0000256" key="7">
    <source>
        <dbReference type="ARBA" id="ARBA00022475"/>
    </source>
</evidence>
<dbReference type="GO" id="GO:0042910">
    <property type="term" value="F:xenobiotic transmembrane transporter activity"/>
    <property type="evidence" value="ECO:0007669"/>
    <property type="project" value="InterPro"/>
</dbReference>
<reference evidence="14 15" key="1">
    <citation type="submission" date="2019-12" db="EMBL/GenBank/DDBJ databases">
        <authorList>
            <person name="Yang R."/>
        </authorList>
    </citation>
    <scope>NUCLEOTIDE SEQUENCE [LARGE SCALE GENOMIC DNA]</scope>
    <source>
        <strain evidence="14 15">DONG20-135</strain>
    </source>
</reference>
<keyword evidence="9 13" id="KW-1133">Transmembrane helix</keyword>
<evidence type="ECO:0000256" key="13">
    <source>
        <dbReference type="SAM" id="Phobius"/>
    </source>
</evidence>
<comment type="caution">
    <text evidence="14">The sequence shown here is derived from an EMBL/GenBank/DDBJ whole genome shotgun (WGS) entry which is preliminary data.</text>
</comment>
<feature type="transmembrane region" description="Helical" evidence="13">
    <location>
        <begin position="166"/>
        <end position="187"/>
    </location>
</feature>
<dbReference type="GO" id="GO:0006811">
    <property type="term" value="P:monoatomic ion transport"/>
    <property type="evidence" value="ECO:0007669"/>
    <property type="project" value="UniProtKB-KW"/>
</dbReference>
<keyword evidence="5" id="KW-0813">Transport</keyword>
<dbReference type="RefSeq" id="WP_160624049.1">
    <property type="nucleotide sequence ID" value="NZ_WUUQ01000001.1"/>
</dbReference>
<dbReference type="PANTHER" id="PTHR43298">
    <property type="entry name" value="MULTIDRUG RESISTANCE PROTEIN NORM-RELATED"/>
    <property type="match status" value="1"/>
</dbReference>
<sequence>MKKSVNNLAEGNLYRSLIAFAVPFLIANFIQILYGAVDLAIVGRFTNDVSVAAVSVGSQVTALLVSLITGLTMGSTVLVAQYIGAGKEQDVKETVATTFTLFILAAVVFTIIMFLFTPQILELIQTPGPAMADAKNYVYICSAGIFFIFGYNAVSAVLRGMGDANSPVLFIGIACISNIVLDLLLVGGMGMGAAGAAFATMLSQGISLVLSIAYLRSKEFVFDFRLRSFVIQKEKAVKLIKIGIPVSLQETISAVSFLFIAAIVNTFGVTAAAAVGICTKFEGFAMLPSTAMAGAISTVAAQNIGAGKPQRAKRAMWISIGFALGASFVFFVWGRMAPDTIMRIFTDSKSVITAGSQYLHWFSVDFLLVAFGFTMNGFFNGCGRTFFAMVNGIAASIFIRIPLTYLFAHLMEGDLTGIGAAIPMATAVSVIAGLIYLRMGRWKRQLI</sequence>
<comment type="similarity">
    <text evidence="3">Belongs to the multi antimicrobial extrusion (MATE) (TC 2.A.66.1) family.</text>
</comment>
<gene>
    <name evidence="14" type="ORF">GSF08_01200</name>
</gene>
<dbReference type="CDD" id="cd13138">
    <property type="entry name" value="MATE_yoeA_like"/>
    <property type="match status" value="1"/>
</dbReference>
<comment type="function">
    <text evidence="1">Multidrug efflux pump.</text>
</comment>
<dbReference type="NCBIfam" id="TIGR00797">
    <property type="entry name" value="matE"/>
    <property type="match status" value="1"/>
</dbReference>
<dbReference type="InterPro" id="IPR002528">
    <property type="entry name" value="MATE_fam"/>
</dbReference>
<dbReference type="EMBL" id="WUUQ01000001">
    <property type="protein sequence ID" value="MXQ72559.1"/>
    <property type="molecule type" value="Genomic_DNA"/>
</dbReference>
<feature type="transmembrane region" description="Helical" evidence="13">
    <location>
        <begin position="56"/>
        <end position="83"/>
    </location>
</feature>
<feature type="transmembrane region" description="Helical" evidence="13">
    <location>
        <begin position="283"/>
        <end position="304"/>
    </location>
</feature>
<feature type="transmembrane region" description="Helical" evidence="13">
    <location>
        <begin position="12"/>
        <end position="36"/>
    </location>
</feature>
<keyword evidence="10" id="KW-0406">Ion transport</keyword>
<feature type="transmembrane region" description="Helical" evidence="13">
    <location>
        <begin position="358"/>
        <end position="379"/>
    </location>
</feature>
<evidence type="ECO:0000256" key="11">
    <source>
        <dbReference type="ARBA" id="ARBA00023136"/>
    </source>
</evidence>
<evidence type="ECO:0000256" key="6">
    <source>
        <dbReference type="ARBA" id="ARBA00022449"/>
    </source>
</evidence>
<dbReference type="AlphaFoldDB" id="A0A6N8U7N8"/>
<dbReference type="InterPro" id="IPR048279">
    <property type="entry name" value="MdtK-like"/>
</dbReference>
<keyword evidence="15" id="KW-1185">Reference proteome</keyword>
<feature type="transmembrane region" description="Helical" evidence="13">
    <location>
        <begin position="386"/>
        <end position="408"/>
    </location>
</feature>
<feature type="transmembrane region" description="Helical" evidence="13">
    <location>
        <begin position="257"/>
        <end position="277"/>
    </location>
</feature>
<evidence type="ECO:0000313" key="15">
    <source>
        <dbReference type="Proteomes" id="UP000434036"/>
    </source>
</evidence>